<accession>A0A4R1PLJ9</accession>
<comment type="caution">
    <text evidence="1">The sequence shown here is derived from an EMBL/GenBank/DDBJ whole genome shotgun (WGS) entry which is preliminary data.</text>
</comment>
<evidence type="ECO:0000313" key="2">
    <source>
        <dbReference type="Proteomes" id="UP000295169"/>
    </source>
</evidence>
<evidence type="ECO:0000313" key="1">
    <source>
        <dbReference type="EMBL" id="TCL26818.1"/>
    </source>
</evidence>
<dbReference type="Proteomes" id="UP000295169">
    <property type="component" value="Unassembled WGS sequence"/>
</dbReference>
<organism evidence="1 2">
    <name type="scientific">Azotobacter chroococcum</name>
    <dbReference type="NCBI Taxonomy" id="353"/>
    <lineage>
        <taxon>Bacteria</taxon>
        <taxon>Pseudomonadati</taxon>
        <taxon>Pseudomonadota</taxon>
        <taxon>Gammaproteobacteria</taxon>
        <taxon>Pseudomonadales</taxon>
        <taxon>Pseudomonadaceae</taxon>
        <taxon>Azotobacter</taxon>
    </lineage>
</organism>
<sequence length="190" mass="20759">MSFELDLRAFIEKAKGNADEVVKNVGIGILTKIIYRSPVGNPDLWAVNSIAKQYNEEVFRYNAELRKNPENLTKAGRLRPGLKVNDSMDIKAPEGYVGGRFRGNWQVTFGVPASGETGRIDPNGGDTLAAGIAVIAAYNSSINSIWITNNVPYAIPLEYGHSSQAPRGVVRVTMADAPQDINRAVQELDR</sequence>
<protein>
    <submittedName>
        <fullName evidence="1">Uncharacterized protein</fullName>
    </submittedName>
</protein>
<name>A0A4R1PLJ9_9GAMM</name>
<dbReference type="EMBL" id="SMMU01000029">
    <property type="protein sequence ID" value="TCL26818.1"/>
    <property type="molecule type" value="Genomic_DNA"/>
</dbReference>
<dbReference type="RefSeq" id="WP_131299069.1">
    <property type="nucleotide sequence ID" value="NZ_JBHLST010000024.1"/>
</dbReference>
<gene>
    <name evidence="1" type="ORF">EV691_12923</name>
</gene>
<reference evidence="1 2" key="1">
    <citation type="submission" date="2019-03" db="EMBL/GenBank/DDBJ databases">
        <title>Genomic Encyclopedia of Type Strains, Phase IV (KMG-IV): sequencing the most valuable type-strain genomes for metagenomic binning, comparative biology and taxonomic classification.</title>
        <authorList>
            <person name="Goeker M."/>
        </authorList>
    </citation>
    <scope>NUCLEOTIDE SEQUENCE [LARGE SCALE GENOMIC DNA]</scope>
    <source>
        <strain evidence="1 2">DSM 2286</strain>
    </source>
</reference>
<proteinExistence type="predicted"/>
<dbReference type="AlphaFoldDB" id="A0A4R1PLJ9"/>